<dbReference type="EnsemblMetazoa" id="XM_016803601.2">
    <property type="protein sequence ID" value="XP_016659090.1"/>
    <property type="gene ID" value="LOC103309122"/>
</dbReference>
<reference evidence="3" key="1">
    <citation type="submission" date="2010-06" db="EMBL/GenBank/DDBJ databases">
        <authorList>
            <person name="Jiang H."/>
            <person name="Abraham K."/>
            <person name="Ali S."/>
            <person name="Alsbrooks S.L."/>
            <person name="Anim B.N."/>
            <person name="Anosike U.S."/>
            <person name="Attaway T."/>
            <person name="Bandaranaike D.P."/>
            <person name="Battles P.K."/>
            <person name="Bell S.N."/>
            <person name="Bell A.V."/>
            <person name="Beltran B."/>
            <person name="Bickham C."/>
            <person name="Bustamante Y."/>
            <person name="Caleb T."/>
            <person name="Canada A."/>
            <person name="Cardenas V."/>
            <person name="Carter K."/>
            <person name="Chacko J."/>
            <person name="Chandrabose M.N."/>
            <person name="Chavez D."/>
            <person name="Chavez A."/>
            <person name="Chen L."/>
            <person name="Chu H.-S."/>
            <person name="Claassen K.J."/>
            <person name="Cockrell R."/>
            <person name="Collins M."/>
            <person name="Cooper J.A."/>
            <person name="Cree A."/>
            <person name="Curry S.M."/>
            <person name="Da Y."/>
            <person name="Dao M.D."/>
            <person name="Das B."/>
            <person name="Davila M.-L."/>
            <person name="Davy-Carroll L."/>
            <person name="Denson S."/>
            <person name="Dinh H."/>
            <person name="Ebong V.E."/>
            <person name="Edwards J.R."/>
            <person name="Egan A."/>
            <person name="El-Daye J."/>
            <person name="Escobedo L."/>
            <person name="Fernandez S."/>
            <person name="Fernando P.R."/>
            <person name="Flagg N."/>
            <person name="Forbes L.D."/>
            <person name="Fowler R.G."/>
            <person name="Fu Q."/>
            <person name="Gabisi R.A."/>
            <person name="Ganer J."/>
            <person name="Garbino Pronczuk A."/>
            <person name="Garcia R.M."/>
            <person name="Garner T."/>
            <person name="Garrett T.E."/>
            <person name="Gonzalez D.A."/>
            <person name="Hamid H."/>
            <person name="Hawkins E.S."/>
            <person name="Hirani K."/>
            <person name="Hogues M.E."/>
            <person name="Hollins B."/>
            <person name="Hsiao C.-H."/>
            <person name="Jabil R."/>
            <person name="James M.L."/>
            <person name="Jhangiani S.N."/>
            <person name="Johnson B."/>
            <person name="Johnson Q."/>
            <person name="Joshi V."/>
            <person name="Kalu J.B."/>
            <person name="Kam C."/>
            <person name="Kashfia A."/>
            <person name="Keebler J."/>
            <person name="Kisamo H."/>
            <person name="Kovar C.L."/>
            <person name="Lago L.A."/>
            <person name="Lai C.-Y."/>
            <person name="Laidlaw J."/>
            <person name="Lara F."/>
            <person name="Le T.-K."/>
            <person name="Lee S.L."/>
            <person name="Legall F.H."/>
            <person name="Lemon S.J."/>
            <person name="Lewis L.R."/>
            <person name="Li B."/>
            <person name="Liu Y."/>
            <person name="Liu Y.-S."/>
            <person name="Lopez J."/>
            <person name="Lozado R.J."/>
            <person name="Lu J."/>
            <person name="Madu R.C."/>
            <person name="Maheshwari M."/>
            <person name="Maheshwari R."/>
            <person name="Malloy K."/>
            <person name="Martinez E."/>
            <person name="Mathew T."/>
            <person name="Mercado I.C."/>
            <person name="Mercado C."/>
            <person name="Meyer B."/>
            <person name="Montgomery K."/>
            <person name="Morgan M.B."/>
            <person name="Munidasa M."/>
            <person name="Nazareth L.V."/>
            <person name="Nelson J."/>
            <person name="Ng B.M."/>
            <person name="Nguyen N.B."/>
            <person name="Nguyen P.Q."/>
            <person name="Nguyen T."/>
            <person name="Obregon M."/>
            <person name="Okwuonu G.O."/>
            <person name="Onwere C.G."/>
            <person name="Orozco G."/>
            <person name="Parra A."/>
            <person name="Patel S."/>
            <person name="Patil S."/>
            <person name="Perez A."/>
            <person name="Perez Y."/>
            <person name="Pham C."/>
            <person name="Primus E.L."/>
            <person name="Pu L.-L."/>
            <person name="Puazo M."/>
            <person name="Qin X."/>
            <person name="Quiroz J.B."/>
            <person name="Reese J."/>
            <person name="Richards S."/>
            <person name="Rives C.M."/>
            <person name="Robberts R."/>
            <person name="Ruiz S.J."/>
            <person name="Ruiz M.J."/>
            <person name="Santibanez J."/>
            <person name="Schneider B.W."/>
            <person name="Sisson I."/>
            <person name="Smith M."/>
            <person name="Sodergren E."/>
            <person name="Song X.-Z."/>
            <person name="Song B.B."/>
            <person name="Summersgill H."/>
            <person name="Thelus R."/>
            <person name="Thornton R.D."/>
            <person name="Trejos Z.Y."/>
            <person name="Usmani K."/>
            <person name="Vattathil S."/>
            <person name="Villasana D."/>
            <person name="Walker D.L."/>
            <person name="Wang S."/>
            <person name="Wang K."/>
            <person name="White C.S."/>
            <person name="Williams A.C."/>
            <person name="Williamson J."/>
            <person name="Wilson K."/>
            <person name="Woghiren I.O."/>
            <person name="Woodworth J.R."/>
            <person name="Worley K.C."/>
            <person name="Wright R.A."/>
            <person name="Wu W."/>
            <person name="Young L."/>
            <person name="Zhang L."/>
            <person name="Zhang J."/>
            <person name="Zhu Y."/>
            <person name="Muzny D.M."/>
            <person name="Weinstock G."/>
            <person name="Gibbs R.A."/>
        </authorList>
    </citation>
    <scope>NUCLEOTIDE SEQUENCE [LARGE SCALE GENOMIC DNA]</scope>
    <source>
        <strain evidence="3">LSR1</strain>
    </source>
</reference>
<name>A0A8R2H5T0_ACYPI</name>
<dbReference type="AlphaFoldDB" id="A0A8R2H5T0"/>
<proteinExistence type="predicted"/>
<protein>
    <submittedName>
        <fullName evidence="2">Uncharacterized protein</fullName>
    </submittedName>
</protein>
<accession>A0A8R2H5T0</accession>
<dbReference type="RefSeq" id="XP_016659090.1">
    <property type="nucleotide sequence ID" value="XM_016803601.2"/>
</dbReference>
<dbReference type="GeneID" id="103309122"/>
<keyword evidence="1" id="KW-0732">Signal</keyword>
<organism evidence="2 3">
    <name type="scientific">Acyrthosiphon pisum</name>
    <name type="common">Pea aphid</name>
    <dbReference type="NCBI Taxonomy" id="7029"/>
    <lineage>
        <taxon>Eukaryota</taxon>
        <taxon>Metazoa</taxon>
        <taxon>Ecdysozoa</taxon>
        <taxon>Arthropoda</taxon>
        <taxon>Hexapoda</taxon>
        <taxon>Insecta</taxon>
        <taxon>Pterygota</taxon>
        <taxon>Neoptera</taxon>
        <taxon>Paraneoptera</taxon>
        <taxon>Hemiptera</taxon>
        <taxon>Sternorrhyncha</taxon>
        <taxon>Aphidomorpha</taxon>
        <taxon>Aphidoidea</taxon>
        <taxon>Aphididae</taxon>
        <taxon>Macrosiphini</taxon>
        <taxon>Acyrthosiphon</taxon>
    </lineage>
</organism>
<feature type="chain" id="PRO_5035885360" evidence="1">
    <location>
        <begin position="23"/>
        <end position="140"/>
    </location>
</feature>
<evidence type="ECO:0000256" key="1">
    <source>
        <dbReference type="SAM" id="SignalP"/>
    </source>
</evidence>
<evidence type="ECO:0000313" key="2">
    <source>
        <dbReference type="EnsemblMetazoa" id="XP_016659090.1"/>
    </source>
</evidence>
<evidence type="ECO:0000313" key="3">
    <source>
        <dbReference type="Proteomes" id="UP000007819"/>
    </source>
</evidence>
<reference evidence="2" key="2">
    <citation type="submission" date="2022-06" db="UniProtKB">
        <authorList>
            <consortium name="EnsemblMetazoa"/>
        </authorList>
    </citation>
    <scope>IDENTIFICATION</scope>
</reference>
<keyword evidence="3" id="KW-1185">Reference proteome</keyword>
<dbReference type="Proteomes" id="UP000007819">
    <property type="component" value="Chromosome A2"/>
</dbReference>
<sequence>MISHKNLIILTVLFEITIFSNGEKTTEEIKQCKKHLEIMGFNLESGFYNYNYVLQFENVEKLINHVKTRITVENGTIKPVPKQTAIVNDVTLPGTIGHLHTIYKKINDARDTELEEIIMTPNQFCTFYCMHSIVTTVYAF</sequence>
<dbReference type="KEGG" id="api:103309122"/>
<feature type="signal peptide" evidence="1">
    <location>
        <begin position="1"/>
        <end position="22"/>
    </location>
</feature>